<feature type="compositionally biased region" description="Basic and acidic residues" evidence="1">
    <location>
        <begin position="1"/>
        <end position="13"/>
    </location>
</feature>
<gene>
    <name evidence="2" type="ORF">WR25_12444</name>
</gene>
<accession>A0A2A2JXD4</accession>
<proteinExistence type="predicted"/>
<name>A0A2A2JXD4_9BILA</name>
<evidence type="ECO:0000313" key="2">
    <source>
        <dbReference type="EMBL" id="PAV66252.1"/>
    </source>
</evidence>
<comment type="caution">
    <text evidence="2">The sequence shown here is derived from an EMBL/GenBank/DDBJ whole genome shotgun (WGS) entry which is preliminary data.</text>
</comment>
<dbReference type="Proteomes" id="UP000218231">
    <property type="component" value="Unassembled WGS sequence"/>
</dbReference>
<organism evidence="2 3">
    <name type="scientific">Diploscapter pachys</name>
    <dbReference type="NCBI Taxonomy" id="2018661"/>
    <lineage>
        <taxon>Eukaryota</taxon>
        <taxon>Metazoa</taxon>
        <taxon>Ecdysozoa</taxon>
        <taxon>Nematoda</taxon>
        <taxon>Chromadorea</taxon>
        <taxon>Rhabditida</taxon>
        <taxon>Rhabditina</taxon>
        <taxon>Rhabditomorpha</taxon>
        <taxon>Rhabditoidea</taxon>
        <taxon>Rhabditidae</taxon>
        <taxon>Diploscapter</taxon>
    </lineage>
</organism>
<evidence type="ECO:0000313" key="3">
    <source>
        <dbReference type="Proteomes" id="UP000218231"/>
    </source>
</evidence>
<sequence length="109" mass="12823">MDRQRDQMERADIQRPIAVRAQRHPQQAEQDRDVDREQDRLDLMIGARRIEVRHRERGQSPRDEQDRRPSFGCAASEQRVTACRQQDQIEDEDVCHGLTCQRSSSTVKP</sequence>
<protein>
    <submittedName>
        <fullName evidence="2">Uncharacterized protein</fullName>
    </submittedName>
</protein>
<dbReference type="AlphaFoldDB" id="A0A2A2JXD4"/>
<dbReference type="EMBL" id="LIAE01010136">
    <property type="protein sequence ID" value="PAV66252.1"/>
    <property type="molecule type" value="Genomic_DNA"/>
</dbReference>
<reference evidence="2 3" key="1">
    <citation type="journal article" date="2017" name="Curr. Biol.">
        <title>Genome architecture and evolution of a unichromosomal asexual nematode.</title>
        <authorList>
            <person name="Fradin H."/>
            <person name="Zegar C."/>
            <person name="Gutwein M."/>
            <person name="Lucas J."/>
            <person name="Kovtun M."/>
            <person name="Corcoran D."/>
            <person name="Baugh L.R."/>
            <person name="Kiontke K."/>
            <person name="Gunsalus K."/>
            <person name="Fitch D.H."/>
            <person name="Piano F."/>
        </authorList>
    </citation>
    <scope>NUCLEOTIDE SEQUENCE [LARGE SCALE GENOMIC DNA]</scope>
    <source>
        <strain evidence="2">PF1309</strain>
    </source>
</reference>
<feature type="compositionally biased region" description="Basic and acidic residues" evidence="1">
    <location>
        <begin position="29"/>
        <end position="38"/>
    </location>
</feature>
<feature type="region of interest" description="Disordered" evidence="1">
    <location>
        <begin position="52"/>
        <end position="79"/>
    </location>
</feature>
<feature type="compositionally biased region" description="Basic and acidic residues" evidence="1">
    <location>
        <begin position="52"/>
        <end position="69"/>
    </location>
</feature>
<keyword evidence="3" id="KW-1185">Reference proteome</keyword>
<feature type="region of interest" description="Disordered" evidence="1">
    <location>
        <begin position="1"/>
        <end position="38"/>
    </location>
</feature>
<evidence type="ECO:0000256" key="1">
    <source>
        <dbReference type="SAM" id="MobiDB-lite"/>
    </source>
</evidence>